<dbReference type="KEGG" id="bdw:94337449"/>
<evidence type="ECO:0000313" key="2">
    <source>
        <dbReference type="Proteomes" id="UP001214638"/>
    </source>
</evidence>
<dbReference type="AlphaFoldDB" id="A0AAD9UN65"/>
<accession>A0AAD9UN65</accession>
<dbReference type="Proteomes" id="UP001214638">
    <property type="component" value="Unassembled WGS sequence"/>
</dbReference>
<protein>
    <submittedName>
        <fullName evidence="1">Uncharacterized protein</fullName>
    </submittedName>
</protein>
<evidence type="ECO:0000313" key="1">
    <source>
        <dbReference type="EMBL" id="KAK2195476.1"/>
    </source>
</evidence>
<organism evidence="1 2">
    <name type="scientific">Babesia duncani</name>
    <dbReference type="NCBI Taxonomy" id="323732"/>
    <lineage>
        <taxon>Eukaryota</taxon>
        <taxon>Sar</taxon>
        <taxon>Alveolata</taxon>
        <taxon>Apicomplexa</taxon>
        <taxon>Aconoidasida</taxon>
        <taxon>Piroplasmida</taxon>
        <taxon>Babesiidae</taxon>
        <taxon>Babesia</taxon>
    </lineage>
</organism>
<comment type="caution">
    <text evidence="1">The sequence shown here is derived from an EMBL/GenBank/DDBJ whole genome shotgun (WGS) entry which is preliminary data.</text>
</comment>
<gene>
    <name evidence="1" type="ORF">BdWA1_003152</name>
</gene>
<reference evidence="1" key="1">
    <citation type="journal article" date="2023" name="Nat. Microbiol.">
        <title>Babesia duncani multi-omics identifies virulence factors and drug targets.</title>
        <authorList>
            <person name="Singh P."/>
            <person name="Lonardi S."/>
            <person name="Liang Q."/>
            <person name="Vydyam P."/>
            <person name="Khabirova E."/>
            <person name="Fang T."/>
            <person name="Gihaz S."/>
            <person name="Thekkiniath J."/>
            <person name="Munshi M."/>
            <person name="Abel S."/>
            <person name="Ciampossin L."/>
            <person name="Batugedara G."/>
            <person name="Gupta M."/>
            <person name="Lu X.M."/>
            <person name="Lenz T."/>
            <person name="Chakravarty S."/>
            <person name="Cornillot E."/>
            <person name="Hu Y."/>
            <person name="Ma W."/>
            <person name="Gonzalez L.M."/>
            <person name="Sanchez S."/>
            <person name="Estrada K."/>
            <person name="Sanchez-Flores A."/>
            <person name="Montero E."/>
            <person name="Harb O.S."/>
            <person name="Le Roch K.G."/>
            <person name="Mamoun C.B."/>
        </authorList>
    </citation>
    <scope>NUCLEOTIDE SEQUENCE</scope>
    <source>
        <strain evidence="1">WA1</strain>
    </source>
</reference>
<dbReference type="RefSeq" id="XP_067802319.1">
    <property type="nucleotide sequence ID" value="XM_067948168.1"/>
</dbReference>
<sequence>MIYSTFTSRNYSAGTQTLILKIPRDFRALLNFQHVSISQKCQYSPKVGYFIKIQDPLLIYIIGLTGIFYRGKNSWAASSYCRVPQLTMCK</sequence>
<name>A0AAD9UN65_9APIC</name>
<proteinExistence type="predicted"/>
<dbReference type="GeneID" id="94337449"/>
<keyword evidence="2" id="KW-1185">Reference proteome</keyword>
<dbReference type="EMBL" id="JALLKP010000004">
    <property type="protein sequence ID" value="KAK2195476.1"/>
    <property type="molecule type" value="Genomic_DNA"/>
</dbReference>